<reference evidence="1 2" key="1">
    <citation type="journal article" date="2017" name="Int. J. Syst. Evol. Microbiol.">
        <title>Bacillus notoginsengisoli sp. nov., a novel bacterium isolated from the rhizosphere of Panax notoginseng.</title>
        <authorList>
            <person name="Zhang M.Y."/>
            <person name="Cheng J."/>
            <person name="Cai Y."/>
            <person name="Zhang T.Y."/>
            <person name="Wu Y.Y."/>
            <person name="Manikprabhu D."/>
            <person name="Li W.J."/>
            <person name="Zhang Y.X."/>
        </authorList>
    </citation>
    <scope>NUCLEOTIDE SEQUENCE [LARGE SCALE GENOMIC DNA]</scope>
    <source>
        <strain evidence="1 2">JCM 30743</strain>
    </source>
</reference>
<dbReference type="RefSeq" id="WP_118923540.1">
    <property type="nucleotide sequence ID" value="NZ_QWEG01000014.1"/>
</dbReference>
<dbReference type="EMBL" id="QWEG01000014">
    <property type="protein sequence ID" value="RHW34844.1"/>
    <property type="molecule type" value="Genomic_DNA"/>
</dbReference>
<sequence length="74" mass="8539">MTGTIAAILIFGIPITAIITSHLQKQSTIRANIVKDQLELEKLKHQNYVIETEKMRLELEKTMLNNPKDENKFM</sequence>
<protein>
    <submittedName>
        <fullName evidence="1">Uncharacterized protein</fullName>
    </submittedName>
</protein>
<accession>A0A417YMU1</accession>
<dbReference type="AlphaFoldDB" id="A0A417YMU1"/>
<gene>
    <name evidence="1" type="ORF">D1B31_19455</name>
</gene>
<organism evidence="1 2">
    <name type="scientific">Neobacillus notoginsengisoli</name>
    <dbReference type="NCBI Taxonomy" id="1578198"/>
    <lineage>
        <taxon>Bacteria</taxon>
        <taxon>Bacillati</taxon>
        <taxon>Bacillota</taxon>
        <taxon>Bacilli</taxon>
        <taxon>Bacillales</taxon>
        <taxon>Bacillaceae</taxon>
        <taxon>Neobacillus</taxon>
    </lineage>
</organism>
<name>A0A417YMU1_9BACI</name>
<proteinExistence type="predicted"/>
<comment type="caution">
    <text evidence="1">The sequence shown here is derived from an EMBL/GenBank/DDBJ whole genome shotgun (WGS) entry which is preliminary data.</text>
</comment>
<keyword evidence="2" id="KW-1185">Reference proteome</keyword>
<dbReference type="Proteomes" id="UP000284416">
    <property type="component" value="Unassembled WGS sequence"/>
</dbReference>
<evidence type="ECO:0000313" key="1">
    <source>
        <dbReference type="EMBL" id="RHW34844.1"/>
    </source>
</evidence>
<evidence type="ECO:0000313" key="2">
    <source>
        <dbReference type="Proteomes" id="UP000284416"/>
    </source>
</evidence>
<dbReference type="OrthoDB" id="2390171at2"/>